<feature type="non-terminal residue" evidence="2">
    <location>
        <position position="498"/>
    </location>
</feature>
<feature type="compositionally biased region" description="Basic residues" evidence="1">
    <location>
        <begin position="243"/>
        <end position="273"/>
    </location>
</feature>
<feature type="compositionally biased region" description="Low complexity" evidence="1">
    <location>
        <begin position="111"/>
        <end position="123"/>
    </location>
</feature>
<feature type="compositionally biased region" description="Basic and acidic residues" evidence="1">
    <location>
        <begin position="94"/>
        <end position="110"/>
    </location>
</feature>
<protein>
    <submittedName>
        <fullName evidence="2">Sensor histidine kinase</fullName>
    </submittedName>
</protein>
<dbReference type="GO" id="GO:0016301">
    <property type="term" value="F:kinase activity"/>
    <property type="evidence" value="ECO:0007669"/>
    <property type="project" value="UniProtKB-KW"/>
</dbReference>
<feature type="region of interest" description="Disordered" evidence="1">
    <location>
        <begin position="1"/>
        <end position="498"/>
    </location>
</feature>
<feature type="compositionally biased region" description="Basic and acidic residues" evidence="1">
    <location>
        <begin position="285"/>
        <end position="306"/>
    </location>
</feature>
<accession>A0A6J4HNT3</accession>
<feature type="compositionally biased region" description="Low complexity" evidence="1">
    <location>
        <begin position="321"/>
        <end position="341"/>
    </location>
</feature>
<feature type="compositionally biased region" description="Basic and acidic residues" evidence="1">
    <location>
        <begin position="148"/>
        <end position="159"/>
    </location>
</feature>
<keyword evidence="2" id="KW-0418">Kinase</keyword>
<organism evidence="2">
    <name type="scientific">uncultured Actinomycetospora sp</name>
    <dbReference type="NCBI Taxonomy" id="1135996"/>
    <lineage>
        <taxon>Bacteria</taxon>
        <taxon>Bacillati</taxon>
        <taxon>Actinomycetota</taxon>
        <taxon>Actinomycetes</taxon>
        <taxon>Pseudonocardiales</taxon>
        <taxon>Pseudonocardiaceae</taxon>
        <taxon>Actinomycetospora</taxon>
        <taxon>environmental samples</taxon>
    </lineage>
</organism>
<feature type="compositionally biased region" description="Basic residues" evidence="1">
    <location>
        <begin position="80"/>
        <end position="93"/>
    </location>
</feature>
<evidence type="ECO:0000256" key="1">
    <source>
        <dbReference type="SAM" id="MobiDB-lite"/>
    </source>
</evidence>
<feature type="compositionally biased region" description="Low complexity" evidence="1">
    <location>
        <begin position="57"/>
        <end position="67"/>
    </location>
</feature>
<feature type="compositionally biased region" description="Basic residues" evidence="1">
    <location>
        <begin position="181"/>
        <end position="223"/>
    </location>
</feature>
<feature type="compositionally biased region" description="Basic residues" evidence="1">
    <location>
        <begin position="385"/>
        <end position="430"/>
    </location>
</feature>
<reference evidence="2" key="1">
    <citation type="submission" date="2020-02" db="EMBL/GenBank/DDBJ databases">
        <authorList>
            <person name="Meier V. D."/>
        </authorList>
    </citation>
    <scope>NUCLEOTIDE SEQUENCE</scope>
    <source>
        <strain evidence="2">AVDCRST_MAG54</strain>
    </source>
</reference>
<proteinExistence type="predicted"/>
<feature type="compositionally biased region" description="Basic and acidic residues" evidence="1">
    <location>
        <begin position="1"/>
        <end position="20"/>
    </location>
</feature>
<dbReference type="AlphaFoldDB" id="A0A6J4HNT3"/>
<evidence type="ECO:0000313" key="2">
    <source>
        <dbReference type="EMBL" id="CAA9229983.1"/>
    </source>
</evidence>
<feature type="compositionally biased region" description="Basic residues" evidence="1">
    <location>
        <begin position="307"/>
        <end position="320"/>
    </location>
</feature>
<feature type="non-terminal residue" evidence="2">
    <location>
        <position position="1"/>
    </location>
</feature>
<feature type="compositionally biased region" description="Gly residues" evidence="1">
    <location>
        <begin position="488"/>
        <end position="498"/>
    </location>
</feature>
<feature type="compositionally biased region" description="Basic and acidic residues" evidence="1">
    <location>
        <begin position="224"/>
        <end position="234"/>
    </location>
</feature>
<feature type="compositionally biased region" description="Basic residues" evidence="1">
    <location>
        <begin position="124"/>
        <end position="133"/>
    </location>
</feature>
<name>A0A6J4HNT3_9PSEU</name>
<dbReference type="EMBL" id="CADCTH010000130">
    <property type="protein sequence ID" value="CAA9229983.1"/>
    <property type="molecule type" value="Genomic_DNA"/>
</dbReference>
<feature type="compositionally biased region" description="Basic and acidic residues" evidence="1">
    <location>
        <begin position="359"/>
        <end position="372"/>
    </location>
</feature>
<sequence length="498" mass="55865">DHDHEDHDDHEHAREADPRRAAGAVPVRVPLGRPARLAGRPRRRRRGVHRRGRLPRGRSGQLLLGAAQRRDGDAADDARRRGRDHAHHPARGLRRVDAGLHPERRADVHAHAAGAGALDVPRAARPRVGRRAAHLVPAADPPARGARRRDAPHVDDHQRARAAAGPRVALGRPDPRAEQPRRRRAARHRVAAQPRRRHAAQAGHARVRQARQRDRRAARRAAGGRREPGGDRSRALGAGGVGRRGRAGRLARRAQRRWRLGPRAGARRGRPGRRVAGQGRAHGARGLDRGRGALDRLRRRDRDAHGRDHRRHRPHLHPGRRGPAVLAARPRPVPGGRPARPAEVDAGDDEPQVRGHPHRQGDRSRPAEDPGLRRRAQPGLDQPHRQRRGRHAVPRRRHGHPDHPHAPRRPRRRRRDRRHRPRHPRRRAPAHLRAVLHDEGRRRGHRPGAGHLVAHRRQEAPRRHPRAHRSGRHDVRDLPAPGRAGARAGAGGRARGRL</sequence>
<feature type="compositionally biased region" description="Basic residues" evidence="1">
    <location>
        <begin position="39"/>
        <end position="56"/>
    </location>
</feature>
<gene>
    <name evidence="2" type="ORF">AVDCRST_MAG54-971</name>
</gene>
<feature type="compositionally biased region" description="Basic and acidic residues" evidence="1">
    <location>
        <begin position="68"/>
        <end position="79"/>
    </location>
</feature>
<keyword evidence="2" id="KW-0808">Transferase</keyword>